<reference evidence="2" key="1">
    <citation type="journal article" date="2023" name="Science">
        <title>Elucidation of the pathway for biosynthesis of saponin adjuvants from the soapbark tree.</title>
        <authorList>
            <person name="Reed J."/>
            <person name="Orme A."/>
            <person name="El-Demerdash A."/>
            <person name="Owen C."/>
            <person name="Martin L.B.B."/>
            <person name="Misra R.C."/>
            <person name="Kikuchi S."/>
            <person name="Rejzek M."/>
            <person name="Martin A.C."/>
            <person name="Harkess A."/>
            <person name="Leebens-Mack J."/>
            <person name="Louveau T."/>
            <person name="Stephenson M.J."/>
            <person name="Osbourn A."/>
        </authorList>
    </citation>
    <scope>NUCLEOTIDE SEQUENCE</scope>
    <source>
        <strain evidence="2">S10</strain>
    </source>
</reference>
<organism evidence="2 3">
    <name type="scientific">Quillaja saponaria</name>
    <name type="common">Soap bark tree</name>
    <dbReference type="NCBI Taxonomy" id="32244"/>
    <lineage>
        <taxon>Eukaryota</taxon>
        <taxon>Viridiplantae</taxon>
        <taxon>Streptophyta</taxon>
        <taxon>Embryophyta</taxon>
        <taxon>Tracheophyta</taxon>
        <taxon>Spermatophyta</taxon>
        <taxon>Magnoliopsida</taxon>
        <taxon>eudicotyledons</taxon>
        <taxon>Gunneridae</taxon>
        <taxon>Pentapetalae</taxon>
        <taxon>rosids</taxon>
        <taxon>fabids</taxon>
        <taxon>Fabales</taxon>
        <taxon>Quillajaceae</taxon>
        <taxon>Quillaja</taxon>
    </lineage>
</organism>
<dbReference type="PANTHER" id="PTHR34064:SF4">
    <property type="entry name" value="PROTEIN, PUTATIVE-RELATED"/>
    <property type="match status" value="1"/>
</dbReference>
<keyword evidence="1 2" id="KW-0812">Transmembrane</keyword>
<dbReference type="KEGG" id="qsa:O6P43_011872"/>
<keyword evidence="3" id="KW-1185">Reference proteome</keyword>
<evidence type="ECO:0000313" key="2">
    <source>
        <dbReference type="EMBL" id="KAJ7967635.1"/>
    </source>
</evidence>
<accession>A0AAD7PUU8</accession>
<dbReference type="Proteomes" id="UP001163823">
    <property type="component" value="Chromosome 5"/>
</dbReference>
<proteinExistence type="predicted"/>
<evidence type="ECO:0000313" key="3">
    <source>
        <dbReference type="Proteomes" id="UP001163823"/>
    </source>
</evidence>
<comment type="caution">
    <text evidence="2">The sequence shown here is derived from an EMBL/GenBank/DDBJ whole genome shotgun (WGS) entry which is preliminary data.</text>
</comment>
<gene>
    <name evidence="2" type="ORF">O6P43_011872</name>
</gene>
<name>A0AAD7PUU8_QUISA</name>
<dbReference type="EMBL" id="JARAOO010000005">
    <property type="protein sequence ID" value="KAJ7967635.1"/>
    <property type="molecule type" value="Genomic_DNA"/>
</dbReference>
<evidence type="ECO:0000256" key="1">
    <source>
        <dbReference type="SAM" id="Phobius"/>
    </source>
</evidence>
<protein>
    <submittedName>
        <fullName evidence="2">Transmembrane protein</fullName>
    </submittedName>
</protein>
<feature type="transmembrane region" description="Helical" evidence="1">
    <location>
        <begin position="177"/>
        <end position="197"/>
    </location>
</feature>
<sequence length="213" mass="23631">MEMTEIPKLDLTTSSFQVSESEPNMATQKISVSDHVNGFHYPPEKPDNFVIDMDSFSHTINKDSNANSRITLQRTLSRKGSQRGGDKKINSNITLNDRDTLVATSSPKVSPVGSSMQEKPVVVAVAGGTTDHTNSQQVHHQITISAGSIGTTTTDSRCISRRNSFRRVSWGFDPKRVLFLFATLSSMGTILLIYFTLSLNKHYADEYGTDWQQ</sequence>
<keyword evidence="1" id="KW-0472">Membrane</keyword>
<keyword evidence="1" id="KW-1133">Transmembrane helix</keyword>
<dbReference type="AlphaFoldDB" id="A0AAD7PUU8"/>
<dbReference type="PANTHER" id="PTHR34064">
    <property type="entry name" value="OS04G0672300 PROTEIN"/>
    <property type="match status" value="1"/>
</dbReference>